<dbReference type="SUPFAM" id="SSF48576">
    <property type="entry name" value="Terpenoid synthases"/>
    <property type="match status" value="1"/>
</dbReference>
<evidence type="ECO:0000256" key="12">
    <source>
        <dbReference type="RuleBase" id="RU004466"/>
    </source>
</evidence>
<evidence type="ECO:0000256" key="3">
    <source>
        <dbReference type="ARBA" id="ARBA00022679"/>
    </source>
</evidence>
<comment type="catalytic activity">
    <reaction evidence="6">
        <text>5 isopentenyl diphosphate + (2E,6E)-farnesyl diphosphate = all-trans-octaprenyl diphosphate + 5 diphosphate</text>
        <dbReference type="Rhea" id="RHEA:27798"/>
        <dbReference type="ChEBI" id="CHEBI:33019"/>
        <dbReference type="ChEBI" id="CHEBI:57711"/>
        <dbReference type="ChEBI" id="CHEBI:128769"/>
        <dbReference type="ChEBI" id="CHEBI:175763"/>
        <dbReference type="EC" id="2.5.1.90"/>
    </reaction>
</comment>
<evidence type="ECO:0000256" key="7">
    <source>
        <dbReference type="ARBA" id="ARBA00055029"/>
    </source>
</evidence>
<keyword evidence="14" id="KW-1185">Reference proteome</keyword>
<proteinExistence type="inferred from homology"/>
<dbReference type="InterPro" id="IPR033749">
    <property type="entry name" value="Polyprenyl_synt_CS"/>
</dbReference>
<protein>
    <recommendedName>
        <fullName evidence="9">Octaprenyl diphosphate synthase</fullName>
        <ecNumber evidence="8">2.5.1.90</ecNumber>
    </recommendedName>
    <alternativeName>
        <fullName evidence="11">All-trans-octaprenyl-diphosphate synthase</fullName>
    </alternativeName>
    <alternativeName>
        <fullName evidence="10">Octaprenyl pyrophosphate synthase</fullName>
    </alternativeName>
</protein>
<dbReference type="FunFam" id="1.10.600.10:FF:000002">
    <property type="entry name" value="Octaprenyl diphosphate synthase"/>
    <property type="match status" value="1"/>
</dbReference>
<keyword evidence="5" id="KW-0460">Magnesium</keyword>
<dbReference type="KEGG" id="kmn:HW532_04885"/>
<keyword evidence="4" id="KW-0479">Metal-binding</keyword>
<dbReference type="Gene3D" id="1.10.600.10">
    <property type="entry name" value="Farnesyl Diphosphate Synthase"/>
    <property type="match status" value="1"/>
</dbReference>
<dbReference type="Proteomes" id="UP000593594">
    <property type="component" value="Chromosome"/>
</dbReference>
<evidence type="ECO:0000256" key="4">
    <source>
        <dbReference type="ARBA" id="ARBA00022723"/>
    </source>
</evidence>
<keyword evidence="3 12" id="KW-0808">Transferase</keyword>
<comment type="cofactor">
    <cofactor evidence="1">
        <name>Mg(2+)</name>
        <dbReference type="ChEBI" id="CHEBI:18420"/>
    </cofactor>
</comment>
<reference evidence="13 14" key="1">
    <citation type="submission" date="2020-06" db="EMBL/GenBank/DDBJ databases">
        <title>Genome sequence of 2 isolates from Red Sea Mangroves.</title>
        <authorList>
            <person name="Sefrji F."/>
            <person name="Michoud G."/>
            <person name="Merlino G."/>
            <person name="Daffonchio D."/>
        </authorList>
    </citation>
    <scope>NUCLEOTIDE SEQUENCE [LARGE SCALE GENOMIC DNA]</scope>
    <source>
        <strain evidence="13 14">R1DC25</strain>
    </source>
</reference>
<dbReference type="GO" id="GO:0008299">
    <property type="term" value="P:isoprenoid biosynthetic process"/>
    <property type="evidence" value="ECO:0007669"/>
    <property type="project" value="InterPro"/>
</dbReference>
<dbReference type="PANTHER" id="PTHR12001">
    <property type="entry name" value="GERANYLGERANYL PYROPHOSPHATE SYNTHASE"/>
    <property type="match status" value="1"/>
</dbReference>
<evidence type="ECO:0000256" key="5">
    <source>
        <dbReference type="ARBA" id="ARBA00022842"/>
    </source>
</evidence>
<evidence type="ECO:0000313" key="13">
    <source>
        <dbReference type="EMBL" id="QPC45187.1"/>
    </source>
</evidence>
<dbReference type="GO" id="GO:0046872">
    <property type="term" value="F:metal ion binding"/>
    <property type="evidence" value="ECO:0007669"/>
    <property type="project" value="UniProtKB-KW"/>
</dbReference>
<dbReference type="AlphaFoldDB" id="A0A7S8C899"/>
<dbReference type="SFLD" id="SFLDS00005">
    <property type="entry name" value="Isoprenoid_Synthase_Type_I"/>
    <property type="match status" value="1"/>
</dbReference>
<comment type="function">
    <text evidence="7">Supplies octaprenyl diphosphate, the precursor for the side chain of the isoprenoid quinones ubiquinone and menaquinone.</text>
</comment>
<dbReference type="GO" id="GO:0106350">
    <property type="term" value="F:all-trans-octaprenyl-diphosphate synthase activity"/>
    <property type="evidence" value="ECO:0007669"/>
    <property type="project" value="UniProtKB-EC"/>
</dbReference>
<evidence type="ECO:0000313" key="14">
    <source>
        <dbReference type="Proteomes" id="UP000593594"/>
    </source>
</evidence>
<dbReference type="CDD" id="cd00685">
    <property type="entry name" value="Trans_IPPS_HT"/>
    <property type="match status" value="1"/>
</dbReference>
<dbReference type="PANTHER" id="PTHR12001:SF69">
    <property type="entry name" value="ALL TRANS-POLYPRENYL-DIPHOSPHATE SYNTHASE PDSS1"/>
    <property type="match status" value="1"/>
</dbReference>
<dbReference type="EMBL" id="CP058214">
    <property type="protein sequence ID" value="QPC45187.1"/>
    <property type="molecule type" value="Genomic_DNA"/>
</dbReference>
<dbReference type="EC" id="2.5.1.90" evidence="8"/>
<evidence type="ECO:0000256" key="6">
    <source>
        <dbReference type="ARBA" id="ARBA00051506"/>
    </source>
</evidence>
<evidence type="ECO:0000256" key="11">
    <source>
        <dbReference type="ARBA" id="ARBA00083124"/>
    </source>
</evidence>
<evidence type="ECO:0000256" key="2">
    <source>
        <dbReference type="ARBA" id="ARBA00006706"/>
    </source>
</evidence>
<dbReference type="Pfam" id="PF00348">
    <property type="entry name" value="polyprenyl_synt"/>
    <property type="match status" value="1"/>
</dbReference>
<gene>
    <name evidence="13" type="ORF">HW532_04885</name>
</gene>
<dbReference type="PROSITE" id="PS00723">
    <property type="entry name" value="POLYPRENYL_SYNTHASE_1"/>
    <property type="match status" value="1"/>
</dbReference>
<evidence type="ECO:0000256" key="8">
    <source>
        <dbReference type="ARBA" id="ARBA00066511"/>
    </source>
</evidence>
<comment type="similarity">
    <text evidence="2 12">Belongs to the FPP/GGPP synthase family.</text>
</comment>
<evidence type="ECO:0000256" key="1">
    <source>
        <dbReference type="ARBA" id="ARBA00001946"/>
    </source>
</evidence>
<evidence type="ECO:0000256" key="10">
    <source>
        <dbReference type="ARBA" id="ARBA00079637"/>
    </source>
</evidence>
<organism evidence="13 14">
    <name type="scientific">Kaustia mangrovi</name>
    <dbReference type="NCBI Taxonomy" id="2593653"/>
    <lineage>
        <taxon>Bacteria</taxon>
        <taxon>Pseudomonadati</taxon>
        <taxon>Pseudomonadota</taxon>
        <taxon>Alphaproteobacteria</taxon>
        <taxon>Hyphomicrobiales</taxon>
        <taxon>Parvibaculaceae</taxon>
        <taxon>Kaustia</taxon>
    </lineage>
</organism>
<sequence length="311" mass="34026">MARVNEAILARAHSDVEMIPDVAHHLIDSGGKRLRPMLTVAAAQMCGYRGDHHIKLAAAVEFMHTATLLHDDVVDESELRRGKKAARMLWGNQASVLVGDYLLGQAFKMMVETRSLDALRILSHAAAVIAEGEVLQLAAQKDTSTTEDAYLRIIDAKTAALFSAAGEVGAAIAEHPRAEQQALQSYGRNLGLAFQLIDDALDYSGKQALLGKSVGDDFREGKITLPVVLAYRRGDEEERAFWARVLQDGQQAEDDLPHAISLIETHGAIDDTIERARHYGAIAREALAIFPDSDHKHALVKAVDFCIDRAY</sequence>
<dbReference type="InterPro" id="IPR000092">
    <property type="entry name" value="Polyprenyl_synt"/>
</dbReference>
<accession>A0A7S8C899</accession>
<dbReference type="InterPro" id="IPR008949">
    <property type="entry name" value="Isoprenoid_synthase_dom_sf"/>
</dbReference>
<evidence type="ECO:0000256" key="9">
    <source>
        <dbReference type="ARBA" id="ARBA00072473"/>
    </source>
</evidence>
<name>A0A7S8C899_9HYPH</name>